<accession>A0AA87W1R9</accession>
<evidence type="ECO:0000313" key="3">
    <source>
        <dbReference type="Proteomes" id="UP000625079"/>
    </source>
</evidence>
<protein>
    <submittedName>
        <fullName evidence="2">Uncharacterized protein</fullName>
    </submittedName>
</protein>
<evidence type="ECO:0000256" key="1">
    <source>
        <dbReference type="SAM" id="MobiDB-lite"/>
    </source>
</evidence>
<dbReference type="AlphaFoldDB" id="A0AA87W1R9"/>
<organism evidence="2 3">
    <name type="scientific">Bradyrhizobium guangdongense</name>
    <dbReference type="NCBI Taxonomy" id="1325090"/>
    <lineage>
        <taxon>Bacteria</taxon>
        <taxon>Pseudomonadati</taxon>
        <taxon>Pseudomonadota</taxon>
        <taxon>Alphaproteobacteria</taxon>
        <taxon>Hyphomicrobiales</taxon>
        <taxon>Nitrobacteraceae</taxon>
        <taxon>Bradyrhizobium</taxon>
    </lineage>
</organism>
<reference evidence="2" key="1">
    <citation type="journal article" date="2014" name="Int. J. Syst. Evol. Microbiol.">
        <title>Complete genome sequence of Corynebacterium casei LMG S-19264T (=DSM 44701T), isolated from a smear-ripened cheese.</title>
        <authorList>
            <consortium name="US DOE Joint Genome Institute (JGI-PGF)"/>
            <person name="Walter F."/>
            <person name="Albersmeier A."/>
            <person name="Kalinowski J."/>
            <person name="Ruckert C."/>
        </authorList>
    </citation>
    <scope>NUCLEOTIDE SEQUENCE</scope>
    <source>
        <strain evidence="2">CGMCC 1.15034</strain>
    </source>
</reference>
<name>A0AA87W1R9_9BRAD</name>
<sequence length="70" mass="7773">MIAEIGRRVGRMDGASGTVDRRMTYQPEEGLAFHADLPGKLAAVAYRRVWHIDSVFAVILDARDGFPERG</sequence>
<reference evidence="2" key="2">
    <citation type="submission" date="2022-12" db="EMBL/GenBank/DDBJ databases">
        <authorList>
            <person name="Sun Q."/>
            <person name="Zhou Y."/>
        </authorList>
    </citation>
    <scope>NUCLEOTIDE SEQUENCE</scope>
    <source>
        <strain evidence="2">CGMCC 1.15034</strain>
    </source>
</reference>
<dbReference type="Proteomes" id="UP000625079">
    <property type="component" value="Unassembled WGS sequence"/>
</dbReference>
<feature type="region of interest" description="Disordered" evidence="1">
    <location>
        <begin position="1"/>
        <end position="20"/>
    </location>
</feature>
<comment type="caution">
    <text evidence="2">The sequence shown here is derived from an EMBL/GenBank/DDBJ whole genome shotgun (WGS) entry which is preliminary data.</text>
</comment>
<gene>
    <name evidence="2" type="ORF">GCM10010987_18730</name>
</gene>
<evidence type="ECO:0000313" key="2">
    <source>
        <dbReference type="EMBL" id="GGI22304.1"/>
    </source>
</evidence>
<feature type="compositionally biased region" description="Basic and acidic residues" evidence="1">
    <location>
        <begin position="1"/>
        <end position="11"/>
    </location>
</feature>
<proteinExistence type="predicted"/>
<dbReference type="EMBL" id="BMHC01000002">
    <property type="protein sequence ID" value="GGI22304.1"/>
    <property type="molecule type" value="Genomic_DNA"/>
</dbReference>